<dbReference type="Proteomes" id="UP001445076">
    <property type="component" value="Unassembled WGS sequence"/>
</dbReference>
<dbReference type="GO" id="GO:0005634">
    <property type="term" value="C:nucleus"/>
    <property type="evidence" value="ECO:0007669"/>
    <property type="project" value="TreeGrafter"/>
</dbReference>
<feature type="compositionally biased region" description="Basic and acidic residues" evidence="6">
    <location>
        <begin position="1"/>
        <end position="11"/>
    </location>
</feature>
<accession>A0AAW0VWS1</accession>
<dbReference type="GO" id="GO:0000981">
    <property type="term" value="F:DNA-binding transcription factor activity, RNA polymerase II-specific"/>
    <property type="evidence" value="ECO:0007669"/>
    <property type="project" value="TreeGrafter"/>
</dbReference>
<evidence type="ECO:0000313" key="9">
    <source>
        <dbReference type="Proteomes" id="UP001445076"/>
    </source>
</evidence>
<dbReference type="SUPFAM" id="SSF57667">
    <property type="entry name" value="beta-beta-alpha zinc fingers"/>
    <property type="match status" value="1"/>
</dbReference>
<dbReference type="GO" id="GO:0000977">
    <property type="term" value="F:RNA polymerase II transcription regulatory region sequence-specific DNA binding"/>
    <property type="evidence" value="ECO:0007669"/>
    <property type="project" value="TreeGrafter"/>
</dbReference>
<reference evidence="8 9" key="1">
    <citation type="journal article" date="2024" name="BMC Genomics">
        <title>Genome assembly of redclaw crayfish (Cherax quadricarinatus) provides insights into its immune adaptation and hypoxia tolerance.</title>
        <authorList>
            <person name="Liu Z."/>
            <person name="Zheng J."/>
            <person name="Li H."/>
            <person name="Fang K."/>
            <person name="Wang S."/>
            <person name="He J."/>
            <person name="Zhou D."/>
            <person name="Weng S."/>
            <person name="Chi M."/>
            <person name="Gu Z."/>
            <person name="He J."/>
            <person name="Li F."/>
            <person name="Wang M."/>
        </authorList>
    </citation>
    <scope>NUCLEOTIDE SEQUENCE [LARGE SCALE GENOMIC DNA]</scope>
    <source>
        <strain evidence="8">ZL_2023a</strain>
    </source>
</reference>
<evidence type="ECO:0000313" key="8">
    <source>
        <dbReference type="EMBL" id="KAK8721261.1"/>
    </source>
</evidence>
<keyword evidence="1" id="KW-0479">Metal-binding</keyword>
<dbReference type="GO" id="GO:0008270">
    <property type="term" value="F:zinc ion binding"/>
    <property type="evidence" value="ECO:0007669"/>
    <property type="project" value="UniProtKB-KW"/>
</dbReference>
<dbReference type="Gene3D" id="3.30.160.60">
    <property type="entry name" value="Classic Zinc Finger"/>
    <property type="match status" value="4"/>
</dbReference>
<dbReference type="PANTHER" id="PTHR24409">
    <property type="entry name" value="ZINC FINGER PROTEIN 142"/>
    <property type="match status" value="1"/>
</dbReference>
<organism evidence="8 9">
    <name type="scientific">Cherax quadricarinatus</name>
    <name type="common">Australian red claw crayfish</name>
    <dbReference type="NCBI Taxonomy" id="27406"/>
    <lineage>
        <taxon>Eukaryota</taxon>
        <taxon>Metazoa</taxon>
        <taxon>Ecdysozoa</taxon>
        <taxon>Arthropoda</taxon>
        <taxon>Crustacea</taxon>
        <taxon>Multicrustacea</taxon>
        <taxon>Malacostraca</taxon>
        <taxon>Eumalacostraca</taxon>
        <taxon>Eucarida</taxon>
        <taxon>Decapoda</taxon>
        <taxon>Pleocyemata</taxon>
        <taxon>Astacidea</taxon>
        <taxon>Parastacoidea</taxon>
        <taxon>Parastacidae</taxon>
        <taxon>Cherax</taxon>
    </lineage>
</organism>
<dbReference type="SMART" id="SM00355">
    <property type="entry name" value="ZnF_C2H2"/>
    <property type="match status" value="11"/>
</dbReference>
<evidence type="ECO:0000256" key="2">
    <source>
        <dbReference type="ARBA" id="ARBA00022737"/>
    </source>
</evidence>
<sequence length="1431" mass="160785">MQDKREKDRKLNRASRVYPSRSRRAASSIESSVEQDRCVSEYGGSCVRAATPCNIDLPSCNVNSKDTTISQSFFSDSLSSALKVSLVEVHRTDADILANFTSRVMNTDLNTVTNQTLALSQNPKAVLNAEHKFSKSSATQACKKSLCDKLKKENLIRNVKKCRLKSLKWDEAESPEKLKRPQHQIVGFLEDHVEFTSEWTEASDARRRYTPSVLESTLDGSIVKGARRLYGSRARHNEVNFFINTANENTSCDQDPLITLDEWKLKSEQHKYKCSKCETWSRCRRDIEQHIAASLNDHCDAVVMVLLGNQAQGRSCPVCDVRLQRTDFFQHIHECHKSSFPLRCGYCVFLGQDHNQLRHHIRNKHGTSEYRIIDIPRLLAEHDLTEDNCSLLDEDDVGSGEDDSMFVAPEARRMCCPLCGKTLKTLPNLKKHVVQHSRHKQRCKLCSFTTSLPAQITSHYHRMHPSKPPRWNKVLIKEKSTDTLVDDVAPFLKLITAKYGLRQPKKEGKWKRQYKCPHCDYACNFNSSFNRHLRLHDGVMPYKCGHCNFHARESYLVRKHCSKFHKGKKIIIENDSNFKVPYRYEVRAKKVTSGGLDDERKDEGNPIATDQSFLPVQSRTKPKNESTSSEAEARCKTYDDSEFKKRDNEPLIGSGLPSIALRTKSRVSSDPGKQLPLSENKRTKEKKIKMSSINSSKSQPRKKLKFADELQKVSVHEPECSTTHVAALNTNEKNSLQHTDEAIEIHKSEQVSNKSVKGKLRENKSLSSMWTTCSEDNYNQDISRGRKQVLNQTDLPQACLPIIKVKTFKLRKKPQPDSTKLSNRRNFSRLGTCDQKELILQQHNNKLLSKRILKTSTHSDTEECCNIKLSVPKISDESEKAVVLHVSDADNKNLCLEKISSCGKLEESLSVSYKYCDNKKQGINLSLKSGNPGDCMRRNNDAVVEAECTRGSNTSVRDTVLQKIPQADHQGNQESVKAEPLTTPLEGLEDNLYTHIAFLTDSRIQCLSNRISATPGVMTRDLLGLDYSNSDYFSSHKVRLMMKKKKGGKVKCQECGVVTTYRAFYKHAKKHFNIKPFKCGYCSYRSIEKSKIRVHSTFCHPNSPCVILKLSPEIAGVNGSAGHVSNNKSLTKNAEDDSKQSSSLVSSSEILSNTVNNSLESTVNFSALSSNSRAEELTSSIKAAATSVHNVSSPTESAPSTVISTSQRQPSFQCPICLKFLQKHTPSIRRHLYSHFGYKPYKCGYCSFTGIGQSEVRAHHVTHGFTTLPKVEPSGTPVPPGLMPYIDNVLTHQRTARPSCKKRGQISQQSSEAQLQQSSKAGTDRLWAVSKTVSKEDITAIYLTPHELSQQGVVCSSEHSEQESLNVDTLPLPHPLVSQDLTSKGGRAVQVLESSHNAVVPSTLPPQLDLRIVTDTHSNFSSKPVCVLYLG</sequence>
<evidence type="ECO:0000259" key="7">
    <source>
        <dbReference type="PROSITE" id="PS50157"/>
    </source>
</evidence>
<keyword evidence="2" id="KW-0677">Repeat</keyword>
<keyword evidence="9" id="KW-1185">Reference proteome</keyword>
<evidence type="ECO:0000256" key="4">
    <source>
        <dbReference type="ARBA" id="ARBA00022833"/>
    </source>
</evidence>
<proteinExistence type="predicted"/>
<dbReference type="PROSITE" id="PS50157">
    <property type="entry name" value="ZINC_FINGER_C2H2_2"/>
    <property type="match status" value="2"/>
</dbReference>
<dbReference type="InterPro" id="IPR013087">
    <property type="entry name" value="Znf_C2H2_type"/>
</dbReference>
<evidence type="ECO:0000256" key="1">
    <source>
        <dbReference type="ARBA" id="ARBA00022723"/>
    </source>
</evidence>
<feature type="domain" description="C2H2-type" evidence="7">
    <location>
        <begin position="414"/>
        <end position="441"/>
    </location>
</feature>
<protein>
    <recommendedName>
        <fullName evidence="7">C2H2-type domain-containing protein</fullName>
    </recommendedName>
</protein>
<feature type="compositionally biased region" description="Basic and acidic residues" evidence="6">
    <location>
        <begin position="631"/>
        <end position="649"/>
    </location>
</feature>
<dbReference type="EMBL" id="JARKIK010000112">
    <property type="protein sequence ID" value="KAK8721261.1"/>
    <property type="molecule type" value="Genomic_DNA"/>
</dbReference>
<evidence type="ECO:0000256" key="6">
    <source>
        <dbReference type="SAM" id="MobiDB-lite"/>
    </source>
</evidence>
<gene>
    <name evidence="8" type="ORF">OTU49_012862</name>
</gene>
<feature type="compositionally biased region" description="Polar residues" evidence="6">
    <location>
        <begin position="608"/>
        <end position="630"/>
    </location>
</feature>
<feature type="compositionally biased region" description="Low complexity" evidence="6">
    <location>
        <begin position="14"/>
        <end position="30"/>
    </location>
</feature>
<name>A0AAW0VWS1_CHEQU</name>
<feature type="region of interest" description="Disordered" evidence="6">
    <location>
        <begin position="1"/>
        <end position="30"/>
    </location>
</feature>
<dbReference type="InterPro" id="IPR036236">
    <property type="entry name" value="Znf_C2H2_sf"/>
</dbReference>
<comment type="caution">
    <text evidence="8">The sequence shown here is derived from an EMBL/GenBank/DDBJ whole genome shotgun (WGS) entry which is preliminary data.</text>
</comment>
<evidence type="ECO:0000256" key="3">
    <source>
        <dbReference type="ARBA" id="ARBA00022771"/>
    </source>
</evidence>
<feature type="domain" description="C2H2-type" evidence="7">
    <location>
        <begin position="514"/>
        <end position="541"/>
    </location>
</feature>
<feature type="compositionally biased region" description="Polar residues" evidence="6">
    <location>
        <begin position="1123"/>
        <end position="1132"/>
    </location>
</feature>
<feature type="region of interest" description="Disordered" evidence="6">
    <location>
        <begin position="1121"/>
        <end position="1141"/>
    </location>
</feature>
<feature type="compositionally biased region" description="Low complexity" evidence="6">
    <location>
        <begin position="1305"/>
        <end position="1319"/>
    </location>
</feature>
<dbReference type="PROSITE" id="PS00028">
    <property type="entry name" value="ZINC_FINGER_C2H2_1"/>
    <property type="match status" value="2"/>
</dbReference>
<feature type="region of interest" description="Disordered" evidence="6">
    <location>
        <begin position="591"/>
        <end position="703"/>
    </location>
</feature>
<feature type="region of interest" description="Disordered" evidence="6">
    <location>
        <begin position="1294"/>
        <end position="1321"/>
    </location>
</feature>
<dbReference type="PANTHER" id="PTHR24409:SF295">
    <property type="entry name" value="AZ2-RELATED"/>
    <property type="match status" value="1"/>
</dbReference>
<keyword evidence="4" id="KW-0862">Zinc</keyword>
<evidence type="ECO:0000256" key="5">
    <source>
        <dbReference type="PROSITE-ProRule" id="PRU00042"/>
    </source>
</evidence>
<keyword evidence="3 5" id="KW-0863">Zinc-finger</keyword>